<feature type="transmembrane region" description="Helical" evidence="7">
    <location>
        <begin position="12"/>
        <end position="30"/>
    </location>
</feature>
<dbReference type="FunFam" id="3.30.565.10:FF:000006">
    <property type="entry name" value="Sensor histidine kinase WalK"/>
    <property type="match status" value="1"/>
</dbReference>
<evidence type="ECO:0000259" key="8">
    <source>
        <dbReference type="PROSITE" id="PS50109"/>
    </source>
</evidence>
<dbReference type="InterPro" id="IPR005467">
    <property type="entry name" value="His_kinase_dom"/>
</dbReference>
<dbReference type="AlphaFoldDB" id="A0A1G6TG87"/>
<dbReference type="InterPro" id="IPR036890">
    <property type="entry name" value="HATPase_C_sf"/>
</dbReference>
<feature type="domain" description="Histidine kinase" evidence="8">
    <location>
        <begin position="480"/>
        <end position="692"/>
    </location>
</feature>
<dbReference type="InterPro" id="IPR019734">
    <property type="entry name" value="TPR_rpt"/>
</dbReference>
<dbReference type="Gene3D" id="1.25.40.10">
    <property type="entry name" value="Tetratricopeptide repeat domain"/>
    <property type="match status" value="2"/>
</dbReference>
<dbReference type="RefSeq" id="WP_091142977.1">
    <property type="nucleotide sequence ID" value="NZ_FNAI01000001.1"/>
</dbReference>
<evidence type="ECO:0000313" key="9">
    <source>
        <dbReference type="EMBL" id="SDD27526.1"/>
    </source>
</evidence>
<dbReference type="InterPro" id="IPR036097">
    <property type="entry name" value="HisK_dim/P_sf"/>
</dbReference>
<dbReference type="STRING" id="1391627.SAMN05216464_101273"/>
<keyword evidence="10" id="KW-1185">Reference proteome</keyword>
<keyword evidence="4" id="KW-0808">Transferase</keyword>
<dbReference type="Gene3D" id="1.10.287.130">
    <property type="match status" value="1"/>
</dbReference>
<reference evidence="9 10" key="1">
    <citation type="submission" date="2016-10" db="EMBL/GenBank/DDBJ databases">
        <authorList>
            <person name="de Groot N.N."/>
        </authorList>
    </citation>
    <scope>NUCLEOTIDE SEQUENCE [LARGE SCALE GENOMIC DNA]</scope>
    <source>
        <strain evidence="9 10">47C3B</strain>
    </source>
</reference>
<feature type="transmembrane region" description="Helical" evidence="7">
    <location>
        <begin position="413"/>
        <end position="434"/>
    </location>
</feature>
<evidence type="ECO:0000256" key="1">
    <source>
        <dbReference type="ARBA" id="ARBA00000085"/>
    </source>
</evidence>
<dbReference type="SMART" id="SM00028">
    <property type="entry name" value="TPR"/>
    <property type="match status" value="4"/>
</dbReference>
<dbReference type="PROSITE" id="PS51257">
    <property type="entry name" value="PROKAR_LIPOPROTEIN"/>
    <property type="match status" value="1"/>
</dbReference>
<keyword evidence="7" id="KW-0472">Membrane</keyword>
<dbReference type="SUPFAM" id="SSF48452">
    <property type="entry name" value="TPR-like"/>
    <property type="match status" value="2"/>
</dbReference>
<gene>
    <name evidence="9" type="ORF">SAMN05216464_101273</name>
</gene>
<keyword evidence="6" id="KW-0902">Two-component regulatory system</keyword>
<keyword evidence="3" id="KW-0597">Phosphoprotein</keyword>
<dbReference type="PANTHER" id="PTHR43711:SF31">
    <property type="entry name" value="HISTIDINE KINASE"/>
    <property type="match status" value="1"/>
</dbReference>
<dbReference type="SUPFAM" id="SSF55874">
    <property type="entry name" value="ATPase domain of HSP90 chaperone/DNA topoisomerase II/histidine kinase"/>
    <property type="match status" value="1"/>
</dbReference>
<dbReference type="CDD" id="cd00075">
    <property type="entry name" value="HATPase"/>
    <property type="match status" value="1"/>
</dbReference>
<organism evidence="9 10">
    <name type="scientific">Mucilaginibacter pineti</name>
    <dbReference type="NCBI Taxonomy" id="1391627"/>
    <lineage>
        <taxon>Bacteria</taxon>
        <taxon>Pseudomonadati</taxon>
        <taxon>Bacteroidota</taxon>
        <taxon>Sphingobacteriia</taxon>
        <taxon>Sphingobacteriales</taxon>
        <taxon>Sphingobacteriaceae</taxon>
        <taxon>Mucilaginibacter</taxon>
    </lineage>
</organism>
<comment type="catalytic activity">
    <reaction evidence="1">
        <text>ATP + protein L-histidine = ADP + protein N-phospho-L-histidine.</text>
        <dbReference type="EC" id="2.7.13.3"/>
    </reaction>
</comment>
<proteinExistence type="predicted"/>
<sequence>MLITKNYYRKYNYGTLAVIVIFLCILSFAFSCNRSSDNSLPSSAFDVVLDSANRMFQIGNEDEARHYLDSVYKRTKNLNLVQAYNYYEFSYIYTSHTEGDVGKAKLYSDSLLNLFDTPEKKLKYPNEYAQAFFYRGDLLFAENKFNESYQYFYQGKLIGTNNLDNCILSDYSYRMGMILYKQERYQQAATSFKTSSKENGSCGPDNNAFFRKQELLNNIGLCYSKINNVDSALYFYNLGLKYIDDHAVQSKLKPQLLDVARGVIYGNQANIYIWLKNYELAKVLLRKSIEINLRKGSDNQDALYSEIKLAQCYAAQGKNDSLLLTLNKLHQQSDIIKDVQVLADWNNLMSVYYDKINQPVLAMKYFTQYDALKDSISQKNRSLKEADIAEQIKRLEKDNEFDKLKKNNQQQNIYLRVAAVFGVMLLSIISLIFLNWQKSKKNIKVLGGLNDQINKQNTHLEFALDELKVNGQEKDRIMRTVAHDLRNPISGIASLTTAMGDDEYTDDQKEMLNIIRETSFNSLELINEILEAANTATTTLNKEPVDINGLLNNSVELLRFKAAEKDQSISLDLLSDPLEIMMSREKIWRVVGNLISNAIKFSPVGGYIFVKVIDLENEVQVSVKDNGIGIPDKLKHQVFNMFTDAKRPGTEGEKSFGLGLSICQQIIEKHNGRIWFESDTENGTTFYFSLPK</sequence>
<keyword evidence="7" id="KW-1133">Transmembrane helix</keyword>
<keyword evidence="5 9" id="KW-0418">Kinase</keyword>
<evidence type="ECO:0000256" key="2">
    <source>
        <dbReference type="ARBA" id="ARBA00012438"/>
    </source>
</evidence>
<dbReference type="EMBL" id="FNAI01000001">
    <property type="protein sequence ID" value="SDD27526.1"/>
    <property type="molecule type" value="Genomic_DNA"/>
</dbReference>
<dbReference type="PRINTS" id="PR00344">
    <property type="entry name" value="BCTRLSENSOR"/>
</dbReference>
<dbReference type="Proteomes" id="UP000199072">
    <property type="component" value="Unassembled WGS sequence"/>
</dbReference>
<dbReference type="OrthoDB" id="9810447at2"/>
<evidence type="ECO:0000313" key="10">
    <source>
        <dbReference type="Proteomes" id="UP000199072"/>
    </source>
</evidence>
<dbReference type="PANTHER" id="PTHR43711">
    <property type="entry name" value="TWO-COMPONENT HISTIDINE KINASE"/>
    <property type="match status" value="1"/>
</dbReference>
<dbReference type="InterPro" id="IPR004358">
    <property type="entry name" value="Sig_transdc_His_kin-like_C"/>
</dbReference>
<dbReference type="SMART" id="SM00388">
    <property type="entry name" value="HisKA"/>
    <property type="match status" value="1"/>
</dbReference>
<accession>A0A1G6TG87</accession>
<dbReference type="GO" id="GO:0000155">
    <property type="term" value="F:phosphorelay sensor kinase activity"/>
    <property type="evidence" value="ECO:0007669"/>
    <property type="project" value="InterPro"/>
</dbReference>
<dbReference type="EC" id="2.7.13.3" evidence="2"/>
<evidence type="ECO:0000256" key="4">
    <source>
        <dbReference type="ARBA" id="ARBA00022679"/>
    </source>
</evidence>
<evidence type="ECO:0000256" key="5">
    <source>
        <dbReference type="ARBA" id="ARBA00022777"/>
    </source>
</evidence>
<evidence type="ECO:0000256" key="3">
    <source>
        <dbReference type="ARBA" id="ARBA00022553"/>
    </source>
</evidence>
<dbReference type="PROSITE" id="PS50109">
    <property type="entry name" value="HIS_KIN"/>
    <property type="match status" value="1"/>
</dbReference>
<dbReference type="SUPFAM" id="SSF47384">
    <property type="entry name" value="Homodimeric domain of signal transducing histidine kinase"/>
    <property type="match status" value="1"/>
</dbReference>
<dbReference type="Gene3D" id="3.30.565.10">
    <property type="entry name" value="Histidine kinase-like ATPase, C-terminal domain"/>
    <property type="match status" value="1"/>
</dbReference>
<keyword evidence="7" id="KW-0812">Transmembrane</keyword>
<dbReference type="Pfam" id="PF02518">
    <property type="entry name" value="HATPase_c"/>
    <property type="match status" value="1"/>
</dbReference>
<dbReference type="SMART" id="SM00387">
    <property type="entry name" value="HATPase_c"/>
    <property type="match status" value="1"/>
</dbReference>
<dbReference type="InterPro" id="IPR050736">
    <property type="entry name" value="Sensor_HK_Regulatory"/>
</dbReference>
<dbReference type="InterPro" id="IPR003594">
    <property type="entry name" value="HATPase_dom"/>
</dbReference>
<dbReference type="Pfam" id="PF00512">
    <property type="entry name" value="HisKA"/>
    <property type="match status" value="1"/>
</dbReference>
<evidence type="ECO:0000256" key="7">
    <source>
        <dbReference type="SAM" id="Phobius"/>
    </source>
</evidence>
<protein>
    <recommendedName>
        <fullName evidence="2">histidine kinase</fullName>
        <ecNumber evidence="2">2.7.13.3</ecNumber>
    </recommendedName>
</protein>
<dbReference type="InterPro" id="IPR003661">
    <property type="entry name" value="HisK_dim/P_dom"/>
</dbReference>
<dbReference type="CDD" id="cd00082">
    <property type="entry name" value="HisKA"/>
    <property type="match status" value="1"/>
</dbReference>
<dbReference type="InterPro" id="IPR011990">
    <property type="entry name" value="TPR-like_helical_dom_sf"/>
</dbReference>
<name>A0A1G6TG87_9SPHI</name>
<evidence type="ECO:0000256" key="6">
    <source>
        <dbReference type="ARBA" id="ARBA00023012"/>
    </source>
</evidence>